<dbReference type="InterPro" id="IPR006390">
    <property type="entry name" value="DHP_synth_dom"/>
</dbReference>
<evidence type="ECO:0000256" key="9">
    <source>
        <dbReference type="ARBA" id="ARBA00022842"/>
    </source>
</evidence>
<keyword evidence="7 13" id="KW-0808">Transferase</keyword>
<comment type="caution">
    <text evidence="15">The sequence shown here is derived from an EMBL/GenBank/DDBJ whole genome shotgun (WGS) entry which is preliminary data.</text>
</comment>
<dbReference type="InterPro" id="IPR045031">
    <property type="entry name" value="DHP_synth-like"/>
</dbReference>
<dbReference type="GO" id="GO:0046654">
    <property type="term" value="P:tetrahydrofolate biosynthetic process"/>
    <property type="evidence" value="ECO:0007669"/>
    <property type="project" value="UniProtKB-UniPathway"/>
</dbReference>
<dbReference type="EC" id="2.5.1.15" evidence="5 13"/>
<accession>A0A147K4T5</accession>
<evidence type="ECO:0000256" key="11">
    <source>
        <dbReference type="ARBA" id="ARBA00030193"/>
    </source>
</evidence>
<keyword evidence="16" id="KW-1185">Reference proteome</keyword>
<organism evidence="15 16">
    <name type="scientific">Bacillus coahuilensis p1.1.43</name>
    <dbReference type="NCBI Taxonomy" id="1150625"/>
    <lineage>
        <taxon>Bacteria</taxon>
        <taxon>Bacillati</taxon>
        <taxon>Bacillota</taxon>
        <taxon>Bacilli</taxon>
        <taxon>Bacillales</taxon>
        <taxon>Bacillaceae</taxon>
        <taxon>Bacillus</taxon>
    </lineage>
</organism>
<dbReference type="PROSITE" id="PS00793">
    <property type="entry name" value="DHPS_2"/>
    <property type="match status" value="1"/>
</dbReference>
<dbReference type="PROSITE" id="PS00792">
    <property type="entry name" value="DHPS_1"/>
    <property type="match status" value="1"/>
</dbReference>
<dbReference type="PANTHER" id="PTHR20941">
    <property type="entry name" value="FOLATE SYNTHESIS PROTEINS"/>
    <property type="match status" value="1"/>
</dbReference>
<dbReference type="AlphaFoldDB" id="A0A147K4T5"/>
<comment type="pathway">
    <text evidence="3 13">Cofactor biosynthesis; tetrahydrofolate biosynthesis; 7,8-dihydrofolate from 2-amino-4-hydroxy-6-hydroxymethyl-7,8-dihydropteridine diphosphate and 4-aminobenzoate: step 1/2.</text>
</comment>
<dbReference type="InterPro" id="IPR000489">
    <property type="entry name" value="Pterin-binding_dom"/>
</dbReference>
<evidence type="ECO:0000256" key="12">
    <source>
        <dbReference type="ARBA" id="ARBA00053449"/>
    </source>
</evidence>
<evidence type="ECO:0000313" key="15">
    <source>
        <dbReference type="EMBL" id="KUP04542.1"/>
    </source>
</evidence>
<evidence type="ECO:0000256" key="5">
    <source>
        <dbReference type="ARBA" id="ARBA00012458"/>
    </source>
</evidence>
<reference evidence="15 16" key="1">
    <citation type="journal article" date="2016" name="Front. Microbiol.">
        <title>Microevolution Analysis of Bacillus coahuilensis Unveils Differences in Phosphorus Acquisition Strategies and Their Regulation.</title>
        <authorList>
            <person name="Gomez-Lunar Z."/>
            <person name="Hernandez-Gonzalez I."/>
            <person name="Rodriguez-Torres M.D."/>
            <person name="Souza V."/>
            <person name="Olmedo-Alvarez G."/>
        </authorList>
    </citation>
    <scope>NUCLEOTIDE SEQUENCE [LARGE SCALE GENOMIC DNA]</scope>
    <source>
        <strain evidence="16">p1.1.43</strain>
    </source>
</reference>
<dbReference type="RefSeq" id="WP_059351828.1">
    <property type="nucleotide sequence ID" value="NZ_LDYG01000049.1"/>
</dbReference>
<dbReference type="OrthoDB" id="9811744at2"/>
<dbReference type="FunFam" id="3.20.20.20:FF:000006">
    <property type="entry name" value="Dihydropteroate synthase"/>
    <property type="match status" value="1"/>
</dbReference>
<feature type="domain" description="Pterin-binding" evidence="14">
    <location>
        <begin position="14"/>
        <end position="260"/>
    </location>
</feature>
<dbReference type="Gene3D" id="3.20.20.20">
    <property type="entry name" value="Dihydropteroate synthase-like"/>
    <property type="match status" value="1"/>
</dbReference>
<dbReference type="GO" id="GO:0004156">
    <property type="term" value="F:dihydropteroate synthase activity"/>
    <property type="evidence" value="ECO:0007669"/>
    <property type="project" value="UniProtKB-EC"/>
</dbReference>
<dbReference type="GO" id="GO:0005829">
    <property type="term" value="C:cytosol"/>
    <property type="evidence" value="ECO:0007669"/>
    <property type="project" value="TreeGrafter"/>
</dbReference>
<dbReference type="GO" id="GO:0046872">
    <property type="term" value="F:metal ion binding"/>
    <property type="evidence" value="ECO:0007669"/>
    <property type="project" value="UniProtKB-KW"/>
</dbReference>
<evidence type="ECO:0000256" key="10">
    <source>
        <dbReference type="ARBA" id="ARBA00022909"/>
    </source>
</evidence>
<comment type="catalytic activity">
    <reaction evidence="1">
        <text>(7,8-dihydropterin-6-yl)methyl diphosphate + 4-aminobenzoate = 7,8-dihydropteroate + diphosphate</text>
        <dbReference type="Rhea" id="RHEA:19949"/>
        <dbReference type="ChEBI" id="CHEBI:17836"/>
        <dbReference type="ChEBI" id="CHEBI:17839"/>
        <dbReference type="ChEBI" id="CHEBI:33019"/>
        <dbReference type="ChEBI" id="CHEBI:72950"/>
        <dbReference type="EC" id="2.5.1.15"/>
    </reaction>
</comment>
<dbReference type="PANTHER" id="PTHR20941:SF1">
    <property type="entry name" value="FOLIC ACID SYNTHESIS PROTEIN FOL1"/>
    <property type="match status" value="1"/>
</dbReference>
<evidence type="ECO:0000256" key="7">
    <source>
        <dbReference type="ARBA" id="ARBA00022679"/>
    </source>
</evidence>
<dbReference type="CDD" id="cd00739">
    <property type="entry name" value="DHPS"/>
    <property type="match status" value="1"/>
</dbReference>
<dbReference type="UniPathway" id="UPA00077">
    <property type="reaction ID" value="UER00156"/>
</dbReference>
<evidence type="ECO:0000256" key="4">
    <source>
        <dbReference type="ARBA" id="ARBA00009503"/>
    </source>
</evidence>
<dbReference type="InterPro" id="IPR011005">
    <property type="entry name" value="Dihydropteroate_synth-like_sf"/>
</dbReference>
<gene>
    <name evidence="15" type="ORF">Q75_14995</name>
</gene>
<dbReference type="STRING" id="1150625.Q75_14995"/>
<evidence type="ECO:0000313" key="16">
    <source>
        <dbReference type="Proteomes" id="UP000074108"/>
    </source>
</evidence>
<name>A0A147K4T5_9BACI</name>
<proteinExistence type="inferred from homology"/>
<dbReference type="SUPFAM" id="SSF51717">
    <property type="entry name" value="Dihydropteroate synthetase-like"/>
    <property type="match status" value="1"/>
</dbReference>
<evidence type="ECO:0000256" key="13">
    <source>
        <dbReference type="RuleBase" id="RU361205"/>
    </source>
</evidence>
<dbReference type="PROSITE" id="PS50972">
    <property type="entry name" value="PTERIN_BINDING"/>
    <property type="match status" value="1"/>
</dbReference>
<comment type="function">
    <text evidence="12 13">Catalyzes the condensation of para-aminobenzoate (pABA) with 6-hydroxymethyl-7,8-dihydropterin diphosphate (DHPt-PP) to form 7,8-dihydropteroate (H2Pte), the immediate precursor of folate derivatives.</text>
</comment>
<dbReference type="Pfam" id="PF00809">
    <property type="entry name" value="Pterin_bind"/>
    <property type="match status" value="1"/>
</dbReference>
<keyword evidence="10 13" id="KW-0289">Folate biosynthesis</keyword>
<dbReference type="GO" id="GO:0046656">
    <property type="term" value="P:folic acid biosynthetic process"/>
    <property type="evidence" value="ECO:0007669"/>
    <property type="project" value="UniProtKB-KW"/>
</dbReference>
<dbReference type="PATRIC" id="fig|1150625.3.peg.3133"/>
<evidence type="ECO:0000256" key="8">
    <source>
        <dbReference type="ARBA" id="ARBA00022723"/>
    </source>
</evidence>
<comment type="cofactor">
    <cofactor evidence="2 13">
        <name>Mg(2+)</name>
        <dbReference type="ChEBI" id="CHEBI:18420"/>
    </cofactor>
</comment>
<dbReference type="EMBL" id="LDYG01000049">
    <property type="protein sequence ID" value="KUP04542.1"/>
    <property type="molecule type" value="Genomic_DNA"/>
</dbReference>
<evidence type="ECO:0000256" key="1">
    <source>
        <dbReference type="ARBA" id="ARBA00000012"/>
    </source>
</evidence>
<dbReference type="NCBIfam" id="TIGR01496">
    <property type="entry name" value="DHPS"/>
    <property type="match status" value="1"/>
</dbReference>
<keyword evidence="8 13" id="KW-0479">Metal-binding</keyword>
<evidence type="ECO:0000256" key="6">
    <source>
        <dbReference type="ARBA" id="ARBA00016919"/>
    </source>
</evidence>
<keyword evidence="9 13" id="KW-0460">Magnesium</keyword>
<comment type="similarity">
    <text evidence="4 13">Belongs to the DHPS family.</text>
</comment>
<protein>
    <recommendedName>
        <fullName evidence="6 13">Dihydropteroate synthase</fullName>
        <shortName evidence="13">DHPS</shortName>
        <ecNumber evidence="5 13">2.5.1.15</ecNumber>
    </recommendedName>
    <alternativeName>
        <fullName evidence="11 13">Dihydropteroate pyrophosphorylase</fullName>
    </alternativeName>
</protein>
<dbReference type="Proteomes" id="UP000074108">
    <property type="component" value="Unassembled WGS sequence"/>
</dbReference>
<evidence type="ECO:0000256" key="2">
    <source>
        <dbReference type="ARBA" id="ARBA00001946"/>
    </source>
</evidence>
<sequence>MKAGQYMLNIEKETLVMGILNLTPDSFSDGGKFTRLEEAVTRVKEMIAEGADIIDVGGESTRPGHHPVDQEEEIARVIPVIQRLSQEISVPISIDTYKEEVARQAVEAGASIINDVWGAKREPGIAKVAAHYGVPIIVMHNRVDSHYESFEQEVLYELYESIAICREAGVANNQIILDPGIGFAKDVQQNIQMMQLLDRVVSLGFPVLLGTSRKSLIGHVLDLPVDERLEGSLATVSYGIQKGCHIVRVHDVKETKRTVKMMDVLTGKREWHG</sequence>
<evidence type="ECO:0000256" key="3">
    <source>
        <dbReference type="ARBA" id="ARBA00004763"/>
    </source>
</evidence>
<evidence type="ECO:0000259" key="14">
    <source>
        <dbReference type="PROSITE" id="PS50972"/>
    </source>
</evidence>